<evidence type="ECO:0000313" key="12">
    <source>
        <dbReference type="Proteomes" id="UP000695022"/>
    </source>
</evidence>
<dbReference type="Pfam" id="PF12171">
    <property type="entry name" value="zf-C2H2_jaz"/>
    <property type="match status" value="1"/>
</dbReference>
<sequence>MGTPAGRRKKKAGQKGSSHLTKIMKTKRKTKDHDQIHDDLVPCVADKMLNQDVDHDKPGAAQHYCITCARYFQDEKALKEHFRTKPHKRRIKALQTEPYSQKEADAAAGMGSYHLRQKVDVKTQALKSDQAAKMDETETT</sequence>
<keyword evidence="7" id="KW-0862">Zinc</keyword>
<evidence type="ECO:0000256" key="3">
    <source>
        <dbReference type="ARBA" id="ARBA00022490"/>
    </source>
</evidence>
<dbReference type="InterPro" id="IPR051879">
    <property type="entry name" value="C2H2-ZF_Maturation_Protein"/>
</dbReference>
<accession>A0ABM1F1G1</accession>
<dbReference type="SMART" id="SM00451">
    <property type="entry name" value="ZnF_U1"/>
    <property type="match status" value="1"/>
</dbReference>
<evidence type="ECO:0000256" key="8">
    <source>
        <dbReference type="ARBA" id="ARBA00023242"/>
    </source>
</evidence>
<evidence type="ECO:0000259" key="11">
    <source>
        <dbReference type="PROSITE" id="PS00028"/>
    </source>
</evidence>
<dbReference type="PANTHER" id="PTHR46095:SF1">
    <property type="entry name" value="ZINC FINGER PROTEIN 593"/>
    <property type="match status" value="1"/>
</dbReference>
<keyword evidence="12" id="KW-1185">Reference proteome</keyword>
<keyword evidence="4" id="KW-0690">Ribosome biogenesis</keyword>
<keyword evidence="8" id="KW-0539">Nucleus</keyword>
<organism evidence="12 13">
    <name type="scientific">Priapulus caudatus</name>
    <name type="common">Priapulid worm</name>
    <dbReference type="NCBI Taxonomy" id="37621"/>
    <lineage>
        <taxon>Eukaryota</taxon>
        <taxon>Metazoa</taxon>
        <taxon>Ecdysozoa</taxon>
        <taxon>Scalidophora</taxon>
        <taxon>Priapulida</taxon>
        <taxon>Priapulimorpha</taxon>
        <taxon>Priapulimorphida</taxon>
        <taxon>Priapulidae</taxon>
        <taxon>Priapulus</taxon>
    </lineage>
</organism>
<evidence type="ECO:0000256" key="5">
    <source>
        <dbReference type="ARBA" id="ARBA00022723"/>
    </source>
</evidence>
<evidence type="ECO:0000256" key="6">
    <source>
        <dbReference type="ARBA" id="ARBA00022771"/>
    </source>
</evidence>
<reference evidence="13" key="1">
    <citation type="submission" date="2025-08" db="UniProtKB">
        <authorList>
            <consortium name="RefSeq"/>
        </authorList>
    </citation>
    <scope>IDENTIFICATION</scope>
</reference>
<gene>
    <name evidence="13" type="primary">LOC106818076</name>
</gene>
<evidence type="ECO:0000256" key="10">
    <source>
        <dbReference type="SAM" id="MobiDB-lite"/>
    </source>
</evidence>
<dbReference type="InterPro" id="IPR013087">
    <property type="entry name" value="Znf_C2H2_type"/>
</dbReference>
<dbReference type="RefSeq" id="XP_014678282.1">
    <property type="nucleotide sequence ID" value="XM_014822796.1"/>
</dbReference>
<keyword evidence="6" id="KW-0863">Zinc-finger</keyword>
<evidence type="ECO:0000256" key="1">
    <source>
        <dbReference type="ARBA" id="ARBA00004123"/>
    </source>
</evidence>
<evidence type="ECO:0000256" key="9">
    <source>
        <dbReference type="ARBA" id="ARBA00038064"/>
    </source>
</evidence>
<keyword evidence="3" id="KW-0963">Cytoplasm</keyword>
<feature type="compositionally biased region" description="Basic residues" evidence="10">
    <location>
        <begin position="1"/>
        <end position="13"/>
    </location>
</feature>
<dbReference type="PROSITE" id="PS00028">
    <property type="entry name" value="ZINC_FINGER_C2H2_1"/>
    <property type="match status" value="1"/>
</dbReference>
<dbReference type="InterPro" id="IPR022755">
    <property type="entry name" value="Znf_C2H2_jaz"/>
</dbReference>
<dbReference type="InterPro" id="IPR003604">
    <property type="entry name" value="Matrin/U1-like-C_Znf_C2H2"/>
</dbReference>
<feature type="region of interest" description="Disordered" evidence="10">
    <location>
        <begin position="1"/>
        <end position="35"/>
    </location>
</feature>
<dbReference type="InterPro" id="IPR036236">
    <property type="entry name" value="Znf_C2H2_sf"/>
</dbReference>
<dbReference type="Gene3D" id="3.30.160.60">
    <property type="entry name" value="Classic Zinc Finger"/>
    <property type="match status" value="1"/>
</dbReference>
<dbReference type="Proteomes" id="UP000695022">
    <property type="component" value="Unplaced"/>
</dbReference>
<keyword evidence="5" id="KW-0479">Metal-binding</keyword>
<feature type="domain" description="C2H2-type" evidence="11">
    <location>
        <begin position="65"/>
        <end position="87"/>
    </location>
</feature>
<evidence type="ECO:0000256" key="2">
    <source>
        <dbReference type="ARBA" id="ARBA00004496"/>
    </source>
</evidence>
<dbReference type="SUPFAM" id="SSF57667">
    <property type="entry name" value="beta-beta-alpha zinc fingers"/>
    <property type="match status" value="1"/>
</dbReference>
<evidence type="ECO:0000256" key="7">
    <source>
        <dbReference type="ARBA" id="ARBA00022833"/>
    </source>
</evidence>
<comment type="similarity">
    <text evidence="9">Belongs to the ZNF593/BUD20 C2H2-type zinc-finger protein family.</text>
</comment>
<name>A0ABM1F1G1_PRICU</name>
<evidence type="ECO:0000313" key="13">
    <source>
        <dbReference type="RefSeq" id="XP_014678282.1"/>
    </source>
</evidence>
<evidence type="ECO:0000256" key="4">
    <source>
        <dbReference type="ARBA" id="ARBA00022517"/>
    </source>
</evidence>
<dbReference type="GeneID" id="106818076"/>
<dbReference type="PANTHER" id="PTHR46095">
    <property type="entry name" value="ZINC FINGER PROTEIN 593"/>
    <property type="match status" value="1"/>
</dbReference>
<comment type="subcellular location">
    <subcellularLocation>
        <location evidence="2">Cytoplasm</location>
    </subcellularLocation>
    <subcellularLocation>
        <location evidence="1">Nucleus</location>
    </subcellularLocation>
</comment>
<proteinExistence type="inferred from homology"/>
<protein>
    <submittedName>
        <fullName evidence="13">Zinc finger protein 593-like</fullName>
    </submittedName>
</protein>